<dbReference type="Pfam" id="PF08241">
    <property type="entry name" value="Methyltransf_11"/>
    <property type="match status" value="1"/>
</dbReference>
<protein>
    <recommendedName>
        <fullName evidence="3 8">Malonyl-[acyl-carrier protein] O-methyltransferase</fullName>
        <shortName evidence="8">Malonyl-ACP O-methyltransferase</shortName>
        <ecNumber evidence="3 8">2.1.1.197</ecNumber>
    </recommendedName>
    <alternativeName>
        <fullName evidence="8">Biotin synthesis protein BioC</fullName>
    </alternativeName>
</protein>
<dbReference type="GO" id="GO:0032259">
    <property type="term" value="P:methylation"/>
    <property type="evidence" value="ECO:0007669"/>
    <property type="project" value="UniProtKB-KW"/>
</dbReference>
<dbReference type="EMBL" id="FUYB01000002">
    <property type="protein sequence ID" value="SKA69281.1"/>
    <property type="molecule type" value="Genomic_DNA"/>
</dbReference>
<feature type="domain" description="Methyltransferase type 11" evidence="9">
    <location>
        <begin position="59"/>
        <end position="154"/>
    </location>
</feature>
<dbReference type="InterPro" id="IPR050602">
    <property type="entry name" value="Malonyl-ACP_OMT"/>
</dbReference>
<evidence type="ECO:0000256" key="5">
    <source>
        <dbReference type="ARBA" id="ARBA00022679"/>
    </source>
</evidence>
<dbReference type="AlphaFoldDB" id="A0A1T4VXR0"/>
<comment type="function">
    <text evidence="8">Converts the free carboxyl group of a malonyl-thioester to its methyl ester by transfer of a methyl group from S-adenosyl-L-methionine (SAM). It allows to synthesize pimeloyl-ACP via the fatty acid synthetic pathway.</text>
</comment>
<dbReference type="PANTHER" id="PTHR13090">
    <property type="entry name" value="ARGININE-HYDROXYLASE NDUFAF5, MITOCHONDRIAL"/>
    <property type="match status" value="1"/>
</dbReference>
<keyword evidence="4 8" id="KW-0489">Methyltransferase</keyword>
<dbReference type="PANTHER" id="PTHR13090:SF1">
    <property type="entry name" value="ARGININE-HYDROXYLASE NDUFAF5, MITOCHONDRIAL"/>
    <property type="match status" value="1"/>
</dbReference>
<keyword evidence="11" id="KW-1185">Reference proteome</keyword>
<dbReference type="HAMAP" id="MF_00835">
    <property type="entry name" value="BioC"/>
    <property type="match status" value="1"/>
</dbReference>
<keyword evidence="6 8" id="KW-0949">S-adenosyl-L-methionine</keyword>
<dbReference type="GO" id="GO:0102130">
    <property type="term" value="F:malonyl-CoA methyltransferase activity"/>
    <property type="evidence" value="ECO:0007669"/>
    <property type="project" value="UniProtKB-EC"/>
</dbReference>
<evidence type="ECO:0000313" key="11">
    <source>
        <dbReference type="Proteomes" id="UP000190460"/>
    </source>
</evidence>
<evidence type="ECO:0000256" key="1">
    <source>
        <dbReference type="ARBA" id="ARBA00000852"/>
    </source>
</evidence>
<dbReference type="InterPro" id="IPR011814">
    <property type="entry name" value="BioC"/>
</dbReference>
<evidence type="ECO:0000259" key="9">
    <source>
        <dbReference type="Pfam" id="PF08241"/>
    </source>
</evidence>
<evidence type="ECO:0000256" key="3">
    <source>
        <dbReference type="ARBA" id="ARBA00012327"/>
    </source>
</evidence>
<dbReference type="SUPFAM" id="SSF53335">
    <property type="entry name" value="S-adenosyl-L-methionine-dependent methyltransferases"/>
    <property type="match status" value="1"/>
</dbReference>
<comment type="pathway">
    <text evidence="2 8">Cofactor biosynthesis; biotin biosynthesis.</text>
</comment>
<evidence type="ECO:0000256" key="2">
    <source>
        <dbReference type="ARBA" id="ARBA00004746"/>
    </source>
</evidence>
<dbReference type="Proteomes" id="UP000190460">
    <property type="component" value="Unassembled WGS sequence"/>
</dbReference>
<evidence type="ECO:0000313" key="10">
    <source>
        <dbReference type="EMBL" id="SKA69281.1"/>
    </source>
</evidence>
<sequence length="291" mass="32808">MHFKHLPNELAHCLDPFKTRTGFERAAQTYDEAAVLQREIGQRLIERLDYVRLAPARILDLGCGTGAISQQLFSRYPHAEVIGVDLALAMVTTANTRLLDQPQFHGVNADVQQLPLKDDCAELLISNLMLQWCNDLVTVFQECARVIRPDGLLTFTTFGPDTLYELRQSWQQVDGYTHASQFVDMHDVGDALLAAGFHDPVMDRELITVTYPTVKGLLQDLKAIGANNATLGRHRGLTGKQRLQDFYQAYEAYRLDQGLYPATYEVIYGHAWAPPIKPSAKPERFIPIRVN</sequence>
<evidence type="ECO:0000256" key="8">
    <source>
        <dbReference type="HAMAP-Rule" id="MF_00835"/>
    </source>
</evidence>
<comment type="similarity">
    <text evidence="8">Belongs to the methyltransferase superfamily.</text>
</comment>
<dbReference type="EC" id="2.1.1.197" evidence="3 8"/>
<gene>
    <name evidence="8" type="primary">bioC</name>
    <name evidence="10" type="ORF">SAMN02745130_00424</name>
</gene>
<dbReference type="GO" id="GO:0010340">
    <property type="term" value="F:carboxyl-O-methyltransferase activity"/>
    <property type="evidence" value="ECO:0007669"/>
    <property type="project" value="UniProtKB-UniRule"/>
</dbReference>
<dbReference type="NCBIfam" id="TIGR02072">
    <property type="entry name" value="BioC"/>
    <property type="match status" value="1"/>
</dbReference>
<dbReference type="STRING" id="92487.SAMN02745130_00424"/>
<dbReference type="InterPro" id="IPR013216">
    <property type="entry name" value="Methyltransf_11"/>
</dbReference>
<dbReference type="Gene3D" id="3.40.50.150">
    <property type="entry name" value="Vaccinia Virus protein VP39"/>
    <property type="match status" value="1"/>
</dbReference>
<name>A0A1T4VXR0_9GAMM</name>
<dbReference type="GO" id="GO:0009102">
    <property type="term" value="P:biotin biosynthetic process"/>
    <property type="evidence" value="ECO:0007669"/>
    <property type="project" value="UniProtKB-UniRule"/>
</dbReference>
<dbReference type="OrthoDB" id="9760689at2"/>
<reference evidence="10 11" key="1">
    <citation type="submission" date="2017-02" db="EMBL/GenBank/DDBJ databases">
        <authorList>
            <person name="Peterson S.W."/>
        </authorList>
    </citation>
    <scope>NUCLEOTIDE SEQUENCE [LARGE SCALE GENOMIC DNA]</scope>
    <source>
        <strain evidence="10 11">ATCC 49788</strain>
    </source>
</reference>
<proteinExistence type="inferred from homology"/>
<dbReference type="InterPro" id="IPR029063">
    <property type="entry name" value="SAM-dependent_MTases_sf"/>
</dbReference>
<keyword evidence="7 8" id="KW-0093">Biotin biosynthesis</keyword>
<dbReference type="UniPathway" id="UPA00078"/>
<comment type="catalytic activity">
    <reaction evidence="1 8">
        <text>malonyl-[ACP] + S-adenosyl-L-methionine = malonyl-[ACP] methyl ester + S-adenosyl-L-homocysteine</text>
        <dbReference type="Rhea" id="RHEA:17105"/>
        <dbReference type="Rhea" id="RHEA-COMP:9623"/>
        <dbReference type="Rhea" id="RHEA-COMP:9954"/>
        <dbReference type="ChEBI" id="CHEBI:57856"/>
        <dbReference type="ChEBI" id="CHEBI:59789"/>
        <dbReference type="ChEBI" id="CHEBI:78449"/>
        <dbReference type="ChEBI" id="CHEBI:78845"/>
        <dbReference type="EC" id="2.1.1.197"/>
    </reaction>
</comment>
<evidence type="ECO:0000256" key="7">
    <source>
        <dbReference type="ARBA" id="ARBA00022756"/>
    </source>
</evidence>
<evidence type="ECO:0000256" key="4">
    <source>
        <dbReference type="ARBA" id="ARBA00022603"/>
    </source>
</evidence>
<evidence type="ECO:0000256" key="6">
    <source>
        <dbReference type="ARBA" id="ARBA00022691"/>
    </source>
</evidence>
<organism evidence="10 11">
    <name type="scientific">Thiothrix eikelboomii</name>
    <dbReference type="NCBI Taxonomy" id="92487"/>
    <lineage>
        <taxon>Bacteria</taxon>
        <taxon>Pseudomonadati</taxon>
        <taxon>Pseudomonadota</taxon>
        <taxon>Gammaproteobacteria</taxon>
        <taxon>Thiotrichales</taxon>
        <taxon>Thiotrichaceae</taxon>
        <taxon>Thiothrix</taxon>
    </lineage>
</organism>
<accession>A0A1T4VXR0</accession>
<dbReference type="GO" id="GO:0008757">
    <property type="term" value="F:S-adenosylmethionine-dependent methyltransferase activity"/>
    <property type="evidence" value="ECO:0007669"/>
    <property type="project" value="InterPro"/>
</dbReference>
<dbReference type="RefSeq" id="WP_078920933.1">
    <property type="nucleotide sequence ID" value="NZ_FUYB01000002.1"/>
</dbReference>
<dbReference type="CDD" id="cd02440">
    <property type="entry name" value="AdoMet_MTases"/>
    <property type="match status" value="1"/>
</dbReference>
<keyword evidence="5 8" id="KW-0808">Transferase</keyword>